<reference evidence="4 5" key="1">
    <citation type="journal article" date="2016" name="Nat. Commun.">
        <title>Thousands of microbial genomes shed light on interconnected biogeochemical processes in an aquifer system.</title>
        <authorList>
            <person name="Anantharaman K."/>
            <person name="Brown C.T."/>
            <person name="Hug L.A."/>
            <person name="Sharon I."/>
            <person name="Castelle C.J."/>
            <person name="Probst A.J."/>
            <person name="Thomas B.C."/>
            <person name="Singh A."/>
            <person name="Wilkins M.J."/>
            <person name="Karaoz U."/>
            <person name="Brodie E.L."/>
            <person name="Williams K.H."/>
            <person name="Hubbard S.S."/>
            <person name="Banfield J.F."/>
        </authorList>
    </citation>
    <scope>NUCLEOTIDE SEQUENCE [LARGE SCALE GENOMIC DNA]</scope>
</reference>
<dbReference type="InterPro" id="IPR026287">
    <property type="entry name" value="SoFic-like"/>
</dbReference>
<dbReference type="InterPro" id="IPR025758">
    <property type="entry name" value="Fic/DOC_N"/>
</dbReference>
<feature type="binding site" evidence="1">
    <location>
        <begin position="223"/>
        <end position="229"/>
    </location>
    <ligand>
        <name>ATP</name>
        <dbReference type="ChEBI" id="CHEBI:30616"/>
    </ligand>
</feature>
<dbReference type="PANTHER" id="PTHR13504">
    <property type="entry name" value="FIDO DOMAIN-CONTAINING PROTEIN DDB_G0283145"/>
    <property type="match status" value="1"/>
</dbReference>
<dbReference type="GO" id="GO:0005524">
    <property type="term" value="F:ATP binding"/>
    <property type="evidence" value="ECO:0007669"/>
    <property type="project" value="UniProtKB-KW"/>
</dbReference>
<dbReference type="Pfam" id="PF13784">
    <property type="entry name" value="Fic_N"/>
    <property type="match status" value="1"/>
</dbReference>
<protein>
    <submittedName>
        <fullName evidence="4">Cell filamentation protein Fic</fullName>
    </submittedName>
</protein>
<dbReference type="InterPro" id="IPR036390">
    <property type="entry name" value="WH_DNA-bd_sf"/>
</dbReference>
<feature type="binding site" evidence="1">
    <location>
        <position position="260"/>
    </location>
    <ligand>
        <name>ATP</name>
        <dbReference type="ChEBI" id="CHEBI:30616"/>
    </ligand>
</feature>
<name>A0A1G2DWW8_9BACT</name>
<dbReference type="InterPro" id="IPR003812">
    <property type="entry name" value="Fido"/>
</dbReference>
<evidence type="ECO:0000256" key="1">
    <source>
        <dbReference type="PIRSR" id="PIRSR038925-1"/>
    </source>
</evidence>
<dbReference type="EMBL" id="MHLW01000033">
    <property type="protein sequence ID" value="OGZ17531.1"/>
    <property type="molecule type" value="Genomic_DNA"/>
</dbReference>
<feature type="binding site" evidence="2">
    <location>
        <begin position="222"/>
        <end position="229"/>
    </location>
    <ligand>
        <name>ATP</name>
        <dbReference type="ChEBI" id="CHEBI:30616"/>
    </ligand>
</feature>
<dbReference type="PANTHER" id="PTHR13504:SF38">
    <property type="entry name" value="FIDO DOMAIN-CONTAINING PROTEIN"/>
    <property type="match status" value="1"/>
</dbReference>
<keyword evidence="1" id="KW-0067">ATP-binding</keyword>
<dbReference type="Proteomes" id="UP000178893">
    <property type="component" value="Unassembled WGS sequence"/>
</dbReference>
<accession>A0A1G2DWW8</accession>
<comment type="caution">
    <text evidence="4">The sequence shown here is derived from an EMBL/GenBank/DDBJ whole genome shotgun (WGS) entry which is preliminary data.</text>
</comment>
<evidence type="ECO:0000313" key="4">
    <source>
        <dbReference type="EMBL" id="OGZ17531.1"/>
    </source>
</evidence>
<sequence>MKNKQNNQFIAGSYKKHFYGKEYEYQGFVPSPVNQPYEWKDKRIPVLLEEAIRLVGELNAYSILVPDVDFFIQMHVRNEAVKSSRIEGTRTGMDEAILPEEEINPEKRDDWIEVQNYVKAMNYAIARLSELPITMRLLQEAHRILLSGVRGEHKQPGEVRTAQNWIGPSIQSAVFIPPHPDDMSEALRDLEFFWHNKGLNMPHLIKMAISHYQFETIYPFNDGNGRIGRMLITLHLIELGILRKPTLYLSDFFERNKGKYYDALTFVRERNDLDQWIVFFLSAVIETAKKGKTTFEEIIELRKRYEKKIMIFGRRAKLAHELLLQLFSSPAVSVARIEKQLNISISAAHRLTNELERAGILKEITGFSRNRVFILHEYIELFK</sequence>
<organism evidence="4 5">
    <name type="scientific">Candidatus Nealsonbacteria bacterium RBG_13_37_56</name>
    <dbReference type="NCBI Taxonomy" id="1801661"/>
    <lineage>
        <taxon>Bacteria</taxon>
        <taxon>Candidatus Nealsoniibacteriota</taxon>
    </lineage>
</organism>
<dbReference type="Pfam" id="PF02661">
    <property type="entry name" value="Fic"/>
    <property type="match status" value="1"/>
</dbReference>
<evidence type="ECO:0000313" key="5">
    <source>
        <dbReference type="Proteomes" id="UP000178893"/>
    </source>
</evidence>
<dbReference type="AlphaFoldDB" id="A0A1G2DWW8"/>
<dbReference type="PROSITE" id="PS51459">
    <property type="entry name" value="FIDO"/>
    <property type="match status" value="1"/>
</dbReference>
<feature type="binding site" evidence="1">
    <location>
        <position position="87"/>
    </location>
    <ligand>
        <name>ATP</name>
        <dbReference type="ChEBI" id="CHEBI:30616"/>
    </ligand>
</feature>
<feature type="binding site" evidence="2">
    <location>
        <begin position="260"/>
        <end position="261"/>
    </location>
    <ligand>
        <name>ATP</name>
        <dbReference type="ChEBI" id="CHEBI:30616"/>
    </ligand>
</feature>
<feature type="domain" description="Fido" evidence="3">
    <location>
        <begin position="133"/>
        <end position="282"/>
    </location>
</feature>
<proteinExistence type="predicted"/>
<dbReference type="SUPFAM" id="SSF140931">
    <property type="entry name" value="Fic-like"/>
    <property type="match status" value="1"/>
</dbReference>
<keyword evidence="1" id="KW-0547">Nucleotide-binding</keyword>
<dbReference type="SUPFAM" id="SSF46785">
    <property type="entry name" value="Winged helix' DNA-binding domain"/>
    <property type="match status" value="1"/>
</dbReference>
<dbReference type="InterPro" id="IPR036597">
    <property type="entry name" value="Fido-like_dom_sf"/>
</dbReference>
<dbReference type="Gene3D" id="1.10.3290.10">
    <property type="entry name" value="Fido-like domain"/>
    <property type="match status" value="1"/>
</dbReference>
<dbReference type="PIRSF" id="PIRSF038925">
    <property type="entry name" value="AMP-prot_trans"/>
    <property type="match status" value="1"/>
</dbReference>
<dbReference type="InterPro" id="IPR040198">
    <property type="entry name" value="Fido_containing"/>
</dbReference>
<gene>
    <name evidence="4" type="ORF">A2V72_02470</name>
</gene>
<evidence type="ECO:0000256" key="2">
    <source>
        <dbReference type="PIRSR" id="PIRSR640198-2"/>
    </source>
</evidence>
<evidence type="ECO:0000259" key="3">
    <source>
        <dbReference type="PROSITE" id="PS51459"/>
    </source>
</evidence>